<evidence type="ECO:0000313" key="3">
    <source>
        <dbReference type="Proteomes" id="UP001379533"/>
    </source>
</evidence>
<keyword evidence="3" id="KW-1185">Reference proteome</keyword>
<evidence type="ECO:0000313" key="2">
    <source>
        <dbReference type="EMBL" id="WXA91815.1"/>
    </source>
</evidence>
<keyword evidence="1" id="KW-0732">Signal</keyword>
<feature type="signal peptide" evidence="1">
    <location>
        <begin position="1"/>
        <end position="24"/>
    </location>
</feature>
<proteinExistence type="predicted"/>
<accession>A0ABZ2JZB5</accession>
<reference evidence="2 3" key="1">
    <citation type="submission" date="2021-12" db="EMBL/GenBank/DDBJ databases">
        <title>Discovery of the Pendulisporaceae a myxobacterial family with distinct sporulation behavior and unique specialized metabolism.</title>
        <authorList>
            <person name="Garcia R."/>
            <person name="Popoff A."/>
            <person name="Bader C.D."/>
            <person name="Loehr J."/>
            <person name="Walesch S."/>
            <person name="Walt C."/>
            <person name="Boldt J."/>
            <person name="Bunk B."/>
            <person name="Haeckl F.J.F.P.J."/>
            <person name="Gunesch A.P."/>
            <person name="Birkelbach J."/>
            <person name="Nuebel U."/>
            <person name="Pietschmann T."/>
            <person name="Bach T."/>
            <person name="Mueller R."/>
        </authorList>
    </citation>
    <scope>NUCLEOTIDE SEQUENCE [LARGE SCALE GENOMIC DNA]</scope>
    <source>
        <strain evidence="2 3">MSr12523</strain>
    </source>
</reference>
<evidence type="ECO:0000256" key="1">
    <source>
        <dbReference type="SAM" id="SignalP"/>
    </source>
</evidence>
<feature type="chain" id="PRO_5047392933" evidence="1">
    <location>
        <begin position="25"/>
        <end position="212"/>
    </location>
</feature>
<protein>
    <submittedName>
        <fullName evidence="2">Uncharacterized protein</fullName>
    </submittedName>
</protein>
<name>A0ABZ2JZB5_9BACT</name>
<gene>
    <name evidence="2" type="ORF">LZC95_35860</name>
</gene>
<dbReference type="EMBL" id="CP089982">
    <property type="protein sequence ID" value="WXA91815.1"/>
    <property type="molecule type" value="Genomic_DNA"/>
</dbReference>
<organism evidence="2 3">
    <name type="scientific">Pendulispora brunnea</name>
    <dbReference type="NCBI Taxonomy" id="2905690"/>
    <lineage>
        <taxon>Bacteria</taxon>
        <taxon>Pseudomonadati</taxon>
        <taxon>Myxococcota</taxon>
        <taxon>Myxococcia</taxon>
        <taxon>Myxococcales</taxon>
        <taxon>Sorangiineae</taxon>
        <taxon>Pendulisporaceae</taxon>
        <taxon>Pendulispora</taxon>
    </lineage>
</organism>
<sequence>MSFRAGFLAIGLFLAPFVPHAAHAQESVQVHLEEPTTRLERQTPRGWELACDGACRDEIPAGTYRLRKAEDGEPIGGPFRLDAEHTPDVRVGPNRLRPILIGLGAAGMGTGGLAALIGWFIASPPHFCIDPPPNQPCEEPETNHTGTAIAVAGVVTFIAGTVLLIGGVSQPPVAVSDRRTSAPVSVSWRRPEPSRVSATPGAMTFPLLSGSF</sequence>
<dbReference type="RefSeq" id="WP_394842433.1">
    <property type="nucleotide sequence ID" value="NZ_CP089982.1"/>
</dbReference>
<dbReference type="Proteomes" id="UP001379533">
    <property type="component" value="Chromosome"/>
</dbReference>